<dbReference type="InterPro" id="IPR010419">
    <property type="entry name" value="CO_DH_gsu"/>
</dbReference>
<accession>A0A7V8VD84</accession>
<organism evidence="1 2">
    <name type="scientific">Thermogemmata fonticola</name>
    <dbReference type="NCBI Taxonomy" id="2755323"/>
    <lineage>
        <taxon>Bacteria</taxon>
        <taxon>Pseudomonadati</taxon>
        <taxon>Planctomycetota</taxon>
        <taxon>Planctomycetia</taxon>
        <taxon>Gemmatales</taxon>
        <taxon>Gemmataceae</taxon>
        <taxon>Thermogemmata</taxon>
    </lineage>
</organism>
<name>A0A7V8VD84_9BACT</name>
<sequence>MMIHFEGEVRFPLPLSEVAEKLSDAGYLARSLTEAEIISATPEKAVWRMKPKLSFLTGTQTTEMTRSDHRPDEAVSFTLTTRSIGASSTVVAHLRFAADPQGTDVFWSADITEVSGLLKMVPSGLLEGAARKIIEDVWEAVRRHLLPTSAP</sequence>
<dbReference type="InterPro" id="IPR023393">
    <property type="entry name" value="START-like_dom_sf"/>
</dbReference>
<reference evidence="1 2" key="1">
    <citation type="submission" date="2020-07" db="EMBL/GenBank/DDBJ databases">
        <title>Thermogemmata thermophila gen. nov., sp. nov., a novel moderate thermophilic planctomycete from a Kamchatka hot spring.</title>
        <authorList>
            <person name="Elcheninov A.G."/>
            <person name="Podosokorskaya O.A."/>
            <person name="Kovaleva O.L."/>
            <person name="Novikov A."/>
            <person name="Bonch-Osmolovskaya E.A."/>
            <person name="Toshchakov S.V."/>
            <person name="Kublanov I.V."/>
        </authorList>
    </citation>
    <scope>NUCLEOTIDE SEQUENCE [LARGE SCALE GENOMIC DNA]</scope>
    <source>
        <strain evidence="1 2">2918</strain>
    </source>
</reference>
<evidence type="ECO:0000313" key="1">
    <source>
        <dbReference type="EMBL" id="MBA2225870.1"/>
    </source>
</evidence>
<dbReference type="Proteomes" id="UP000542342">
    <property type="component" value="Unassembled WGS sequence"/>
</dbReference>
<evidence type="ECO:0000313" key="2">
    <source>
        <dbReference type="Proteomes" id="UP000542342"/>
    </source>
</evidence>
<proteinExistence type="predicted"/>
<dbReference type="AlphaFoldDB" id="A0A7V8VD84"/>
<keyword evidence="2" id="KW-1185">Reference proteome</keyword>
<protein>
    <recommendedName>
        <fullName evidence="3">Carbon monoxide dehydrogenase subunit G</fullName>
    </recommendedName>
</protein>
<dbReference type="EMBL" id="JACEFB010000003">
    <property type="protein sequence ID" value="MBA2225870.1"/>
    <property type="molecule type" value="Genomic_DNA"/>
</dbReference>
<dbReference type="Gene3D" id="3.30.530.20">
    <property type="match status" value="1"/>
</dbReference>
<dbReference type="RefSeq" id="WP_194537303.1">
    <property type="nucleotide sequence ID" value="NZ_JACEFB010000003.1"/>
</dbReference>
<dbReference type="Pfam" id="PF06240">
    <property type="entry name" value="COXG"/>
    <property type="match status" value="1"/>
</dbReference>
<gene>
    <name evidence="1" type="ORF">H0921_06795</name>
</gene>
<evidence type="ECO:0008006" key="3">
    <source>
        <dbReference type="Google" id="ProtNLM"/>
    </source>
</evidence>
<comment type="caution">
    <text evidence="1">The sequence shown here is derived from an EMBL/GenBank/DDBJ whole genome shotgun (WGS) entry which is preliminary data.</text>
</comment>
<dbReference type="SUPFAM" id="SSF55961">
    <property type="entry name" value="Bet v1-like"/>
    <property type="match status" value="1"/>
</dbReference>